<dbReference type="InterPro" id="IPR048342">
    <property type="entry name" value="DUF1285_C"/>
</dbReference>
<dbReference type="Gene3D" id="3.10.540.10">
    <property type="entry name" value="duf1285 like domain"/>
    <property type="match status" value="1"/>
</dbReference>
<organism evidence="3 4">
    <name type="scientific">Halioglobus japonicus</name>
    <dbReference type="NCBI Taxonomy" id="930805"/>
    <lineage>
        <taxon>Bacteria</taxon>
        <taxon>Pseudomonadati</taxon>
        <taxon>Pseudomonadota</taxon>
        <taxon>Gammaproteobacteria</taxon>
        <taxon>Cellvibrionales</taxon>
        <taxon>Halieaceae</taxon>
        <taxon>Halioglobus</taxon>
    </lineage>
</organism>
<dbReference type="Gene3D" id="2.30.270.10">
    <property type="entry name" value="duf1285 protein"/>
    <property type="match status" value="1"/>
</dbReference>
<dbReference type="AlphaFoldDB" id="A0AAP8SPV3"/>
<dbReference type="KEGG" id="hja:BST95_12910"/>
<comment type="caution">
    <text evidence="3">The sequence shown here is derived from an EMBL/GenBank/DDBJ whole genome shotgun (WGS) entry which is preliminary data.</text>
</comment>
<proteinExistence type="predicted"/>
<name>A0AAP8SPV3_9GAMM</name>
<dbReference type="Proteomes" id="UP000235162">
    <property type="component" value="Unassembled WGS sequence"/>
</dbReference>
<dbReference type="EMBL" id="PKUR01000001">
    <property type="protein sequence ID" value="PLW87976.1"/>
    <property type="molecule type" value="Genomic_DNA"/>
</dbReference>
<accession>A0AAP8SPV3</accession>
<protein>
    <submittedName>
        <fullName evidence="3">DUF1285 domain-containing protein</fullName>
    </submittedName>
</protein>
<evidence type="ECO:0000313" key="3">
    <source>
        <dbReference type="EMBL" id="PLW87976.1"/>
    </source>
</evidence>
<reference evidence="3 4" key="1">
    <citation type="submission" date="2018-01" db="EMBL/GenBank/DDBJ databases">
        <title>The draft genome sequence of Halioglobus japonicus S1-36.</title>
        <authorList>
            <person name="Du Z.-J."/>
            <person name="Shi M.-J."/>
        </authorList>
    </citation>
    <scope>NUCLEOTIDE SEQUENCE [LARGE SCALE GENOMIC DNA]</scope>
    <source>
        <strain evidence="3 4">S1-36</strain>
    </source>
</reference>
<evidence type="ECO:0000313" key="4">
    <source>
        <dbReference type="Proteomes" id="UP000235162"/>
    </source>
</evidence>
<dbReference type="Pfam" id="PF21028">
    <property type="entry name" value="DUF1285_C"/>
    <property type="match status" value="1"/>
</dbReference>
<feature type="domain" description="DUF1285" evidence="1">
    <location>
        <begin position="21"/>
        <end position="86"/>
    </location>
</feature>
<dbReference type="InterPro" id="IPR048341">
    <property type="entry name" value="DUF1285_N"/>
</dbReference>
<dbReference type="InterPro" id="IPR023361">
    <property type="entry name" value="DUF1285_beta_roll_sf"/>
</dbReference>
<evidence type="ECO:0000259" key="1">
    <source>
        <dbReference type="Pfam" id="PF06938"/>
    </source>
</evidence>
<feature type="domain" description="DUF1285" evidence="2">
    <location>
        <begin position="90"/>
        <end position="166"/>
    </location>
</feature>
<keyword evidence="4" id="KW-1185">Reference proteome</keyword>
<dbReference type="Pfam" id="PF06938">
    <property type="entry name" value="DUF1285_N"/>
    <property type="match status" value="1"/>
</dbReference>
<dbReference type="RefSeq" id="WP_066059261.1">
    <property type="nucleotide sequence ID" value="NZ_BMYL01000005.1"/>
</dbReference>
<sequence length="171" mass="19274">MSDPPDKIEQQLASKRNFDAPPLHLWHPPLSGDIDITILADGTWLHEGDPIRRESLLKLFASILRREEDGDYYLVTPAEKWRLQVELHPLIVTDITSSNNTLELTLNTGRSLTVGEAHTLFLEPLRDNVAGVTLWHGLTALFSRNAWYRLVELADANGMVVSGDYSFSLLE</sequence>
<gene>
    <name evidence="3" type="ORF">C0029_05285</name>
</gene>
<evidence type="ECO:0000259" key="2">
    <source>
        <dbReference type="Pfam" id="PF21028"/>
    </source>
</evidence>